<protein>
    <recommendedName>
        <fullName evidence="5 6">6-phosphogluconate dehydrogenase, decarboxylating</fullName>
        <ecNumber evidence="5 6">1.1.1.44</ecNumber>
    </recommendedName>
</protein>
<evidence type="ECO:0000256" key="5">
    <source>
        <dbReference type="PIRNR" id="PIRNR000109"/>
    </source>
</evidence>
<accession>A0ABU0ZMH0</accession>
<evidence type="ECO:0000256" key="1">
    <source>
        <dbReference type="ARBA" id="ARBA00008419"/>
    </source>
</evidence>
<evidence type="ECO:0000256" key="4">
    <source>
        <dbReference type="ARBA" id="ARBA00023064"/>
    </source>
</evidence>
<comment type="pathway">
    <text evidence="5 6">Carbohydrate degradation; pentose phosphate pathway; D-ribulose 5-phosphate from D-glucose 6-phosphate (oxidative stage): step 3/3.</text>
</comment>
<name>A0ABU0ZMH0_9ACTN</name>
<dbReference type="InterPro" id="IPR006114">
    <property type="entry name" value="6PGDH_C"/>
</dbReference>
<evidence type="ECO:0000313" key="8">
    <source>
        <dbReference type="EMBL" id="MDQ7907132.1"/>
    </source>
</evidence>
<dbReference type="NCBIfam" id="NF006765">
    <property type="entry name" value="PRK09287.1"/>
    <property type="match status" value="1"/>
</dbReference>
<dbReference type="SUPFAM" id="SSF48179">
    <property type="entry name" value="6-phosphogluconate dehydrogenase C-terminal domain-like"/>
    <property type="match status" value="1"/>
</dbReference>
<dbReference type="InterPro" id="IPR008927">
    <property type="entry name" value="6-PGluconate_DH-like_C_sf"/>
</dbReference>
<dbReference type="PANTHER" id="PTHR11811">
    <property type="entry name" value="6-PHOSPHOGLUCONATE DEHYDROGENASE"/>
    <property type="match status" value="1"/>
</dbReference>
<comment type="subunit">
    <text evidence="2 5">Homodimer.</text>
</comment>
<dbReference type="PIRSF" id="PIRSF000109">
    <property type="entry name" value="6PGD"/>
    <property type="match status" value="1"/>
</dbReference>
<dbReference type="PROSITE" id="PS00461">
    <property type="entry name" value="6PGD"/>
    <property type="match status" value="1"/>
</dbReference>
<dbReference type="PRINTS" id="PR00076">
    <property type="entry name" value="6PGDHDRGNASE"/>
</dbReference>
<comment type="catalytic activity">
    <reaction evidence="5 6">
        <text>6-phospho-D-gluconate + NADP(+) = D-ribulose 5-phosphate + CO2 + NADPH</text>
        <dbReference type="Rhea" id="RHEA:10116"/>
        <dbReference type="ChEBI" id="CHEBI:16526"/>
        <dbReference type="ChEBI" id="CHEBI:57783"/>
        <dbReference type="ChEBI" id="CHEBI:58121"/>
        <dbReference type="ChEBI" id="CHEBI:58349"/>
        <dbReference type="ChEBI" id="CHEBI:58759"/>
        <dbReference type="EC" id="1.1.1.44"/>
    </reaction>
</comment>
<reference evidence="8 9" key="1">
    <citation type="submission" date="2023-08" db="EMBL/GenBank/DDBJ databases">
        <title>Phytohabitans sansha sp. nov., isolated from marine sediment.</title>
        <authorList>
            <person name="Zhao Y."/>
            <person name="Yi K."/>
        </authorList>
    </citation>
    <scope>NUCLEOTIDE SEQUENCE [LARGE SCALE GENOMIC DNA]</scope>
    <source>
        <strain evidence="8 9">ZYX-F-186</strain>
    </source>
</reference>
<keyword evidence="4 6" id="KW-0311">Gluconate utilization</keyword>
<dbReference type="NCBIfam" id="TIGR00873">
    <property type="entry name" value="gnd"/>
    <property type="match status" value="1"/>
</dbReference>
<dbReference type="EMBL" id="JAVHUY010000020">
    <property type="protein sequence ID" value="MDQ7907132.1"/>
    <property type="molecule type" value="Genomic_DNA"/>
</dbReference>
<dbReference type="InterPro" id="IPR006183">
    <property type="entry name" value="Pgluconate_DH"/>
</dbReference>
<keyword evidence="3 5" id="KW-0560">Oxidoreductase</keyword>
<evidence type="ECO:0000256" key="2">
    <source>
        <dbReference type="ARBA" id="ARBA00011738"/>
    </source>
</evidence>
<dbReference type="InterPro" id="IPR013328">
    <property type="entry name" value="6PGD_dom2"/>
</dbReference>
<dbReference type="InterPro" id="IPR036291">
    <property type="entry name" value="NAD(P)-bd_dom_sf"/>
</dbReference>
<keyword evidence="5 6" id="KW-0570">Pentose shunt</keyword>
<comment type="function">
    <text evidence="5">Catalyzes the oxidative decarboxylation of 6-phosphogluconate to ribulose 5-phosphate and CO(2), with concomitant reduction of NADP to NADPH.</text>
</comment>
<evidence type="ECO:0000313" key="9">
    <source>
        <dbReference type="Proteomes" id="UP001230908"/>
    </source>
</evidence>
<dbReference type="InterPro" id="IPR006115">
    <property type="entry name" value="6PGDH_NADP-bd"/>
</dbReference>
<dbReference type="EC" id="1.1.1.44" evidence="5 6"/>
<keyword evidence="5 6" id="KW-0521">NADP</keyword>
<dbReference type="GO" id="GO:0004616">
    <property type="term" value="F:phosphogluconate dehydrogenase (decarboxylating) activity"/>
    <property type="evidence" value="ECO:0007669"/>
    <property type="project" value="UniProtKB-EC"/>
</dbReference>
<gene>
    <name evidence="8" type="primary">gndA</name>
    <name evidence="8" type="ORF">RB614_21700</name>
</gene>
<proteinExistence type="inferred from homology"/>
<evidence type="ECO:0000256" key="3">
    <source>
        <dbReference type="ARBA" id="ARBA00023002"/>
    </source>
</evidence>
<dbReference type="Gene3D" id="3.40.50.720">
    <property type="entry name" value="NAD(P)-binding Rossmann-like Domain"/>
    <property type="match status" value="1"/>
</dbReference>
<organism evidence="8 9">
    <name type="scientific">Phytohabitans maris</name>
    <dbReference type="NCBI Taxonomy" id="3071409"/>
    <lineage>
        <taxon>Bacteria</taxon>
        <taxon>Bacillati</taxon>
        <taxon>Actinomycetota</taxon>
        <taxon>Actinomycetes</taxon>
        <taxon>Micromonosporales</taxon>
        <taxon>Micromonosporaceae</taxon>
    </lineage>
</organism>
<dbReference type="Pfam" id="PF03446">
    <property type="entry name" value="NAD_binding_2"/>
    <property type="match status" value="1"/>
</dbReference>
<dbReference type="SMART" id="SM01350">
    <property type="entry name" value="6PGD"/>
    <property type="match status" value="1"/>
</dbReference>
<dbReference type="Gene3D" id="1.10.1040.10">
    <property type="entry name" value="N-(1-d-carboxylethyl)-l-norvaline Dehydrogenase, domain 2"/>
    <property type="match status" value="1"/>
</dbReference>
<dbReference type="RefSeq" id="WP_308714411.1">
    <property type="nucleotide sequence ID" value="NZ_JAVHUY010000020.1"/>
</dbReference>
<dbReference type="Gene3D" id="1.20.5.320">
    <property type="entry name" value="6-Phosphogluconate Dehydrogenase, domain 3"/>
    <property type="match status" value="1"/>
</dbReference>
<evidence type="ECO:0000256" key="6">
    <source>
        <dbReference type="RuleBase" id="RU000485"/>
    </source>
</evidence>
<dbReference type="Pfam" id="PF00393">
    <property type="entry name" value="6PGD"/>
    <property type="match status" value="1"/>
</dbReference>
<dbReference type="InterPro" id="IPR006113">
    <property type="entry name" value="6PGDH_Gnd/GntZ"/>
</dbReference>
<feature type="domain" description="6-phosphogluconate dehydrogenase C-terminal" evidence="7">
    <location>
        <begin position="180"/>
        <end position="466"/>
    </location>
</feature>
<dbReference type="Proteomes" id="UP001230908">
    <property type="component" value="Unassembled WGS sequence"/>
</dbReference>
<evidence type="ECO:0000259" key="7">
    <source>
        <dbReference type="SMART" id="SM01350"/>
    </source>
</evidence>
<dbReference type="SUPFAM" id="SSF51735">
    <property type="entry name" value="NAD(P)-binding Rossmann-fold domains"/>
    <property type="match status" value="1"/>
</dbReference>
<sequence length="474" mass="50732">MTELARIGVTGLAVMGRNLARNLARHGHPVAVHNRSYGRTKELVEEFGHEGTFLPAETAEQFVASLERPRRLVIMVKAGGPTDAVIDEFAPLLEPGDMIVDGGNAHFADTRRREQALRERGLHFVGTGISGGEEGALHGPSIMPGGSAESYEALGPLLEDISAKVDGTPCCTHVGPDGAGHFVKMVHNGIEYADMQLIAEAYDLLRRGAGRQPAEIADIFRGWNEGRLGSYLIEITSEVLAHTDAATGKPFVDVVLDQAEQKGTGRWTVQIALDLGVPVSGIAEAVFARSLSGDADLRSAARGLPGPVPTGASDVLVDDVEQALYASKIVAYAQGFNQIQAGSAEYNWNIDAGAMATIWRGGCIIRAKFLDRIKAAYDGDPGLPSLLVDDHFQEAVRGAQDAWRRVVATATTMGIPVPGFSSALAYYDGLRAERLPAALVQGQRDFFGAHTYRRVDREGSFHVLWGGDRGEVTA</sequence>
<dbReference type="InterPro" id="IPR006184">
    <property type="entry name" value="6PGdom_BS"/>
</dbReference>
<comment type="caution">
    <text evidence="8">The sequence shown here is derived from an EMBL/GenBank/DDBJ whole genome shotgun (WGS) entry which is preliminary data.</text>
</comment>
<comment type="similarity">
    <text evidence="1 5 6">Belongs to the 6-phosphogluconate dehydrogenase family.</text>
</comment>
<keyword evidence="9" id="KW-1185">Reference proteome</keyword>